<reference evidence="1 2" key="1">
    <citation type="submission" date="2018-04" db="EMBL/GenBank/DDBJ databases">
        <title>Novel actinobacteria from marine sediment.</title>
        <authorList>
            <person name="Ng Z.Y."/>
            <person name="Tan G.Y.A."/>
        </authorList>
    </citation>
    <scope>NUCLEOTIDE SEQUENCE [LARGE SCALE GENOMIC DNA]</scope>
    <source>
        <strain evidence="1 2">TPS81</strain>
    </source>
</reference>
<evidence type="ECO:0000313" key="1">
    <source>
        <dbReference type="EMBL" id="RCV59308.1"/>
    </source>
</evidence>
<dbReference type="RefSeq" id="WP_114399264.1">
    <property type="nucleotide sequence ID" value="NZ_QEIM01000115.1"/>
</dbReference>
<gene>
    <name evidence="1" type="ORF">DEF24_10070</name>
</gene>
<dbReference type="Gene3D" id="1.10.30.50">
    <property type="match status" value="1"/>
</dbReference>
<dbReference type="CDD" id="cd00085">
    <property type="entry name" value="HNHc"/>
    <property type="match status" value="1"/>
</dbReference>
<dbReference type="Proteomes" id="UP000253318">
    <property type="component" value="Unassembled WGS sequence"/>
</dbReference>
<dbReference type="InterPro" id="IPR003615">
    <property type="entry name" value="HNH_nuc"/>
</dbReference>
<accession>A0A368T6N0</accession>
<evidence type="ECO:0008006" key="3">
    <source>
        <dbReference type="Google" id="ProtNLM"/>
    </source>
</evidence>
<keyword evidence="2" id="KW-1185">Reference proteome</keyword>
<dbReference type="OrthoDB" id="2084290at2"/>
<organism evidence="1 2">
    <name type="scientific">Marinitenerispora sediminis</name>
    <dbReference type="NCBI Taxonomy" id="1931232"/>
    <lineage>
        <taxon>Bacteria</taxon>
        <taxon>Bacillati</taxon>
        <taxon>Actinomycetota</taxon>
        <taxon>Actinomycetes</taxon>
        <taxon>Streptosporangiales</taxon>
        <taxon>Nocardiopsidaceae</taxon>
        <taxon>Marinitenerispora</taxon>
    </lineage>
</organism>
<sequence>MTRATRLAIYERDGWICQLCSEPVDPDLPYLDNWAASLDHIVCQAWTDEPDHSPENLRLAHRWCNSVRGDETYYETSVLAAA</sequence>
<comment type="caution">
    <text evidence="1">The sequence shown here is derived from an EMBL/GenBank/DDBJ whole genome shotgun (WGS) entry which is preliminary data.</text>
</comment>
<dbReference type="EMBL" id="QEIN01000063">
    <property type="protein sequence ID" value="RCV59308.1"/>
    <property type="molecule type" value="Genomic_DNA"/>
</dbReference>
<evidence type="ECO:0000313" key="2">
    <source>
        <dbReference type="Proteomes" id="UP000253318"/>
    </source>
</evidence>
<protein>
    <recommendedName>
        <fullName evidence="3">HNH endonuclease</fullName>
    </recommendedName>
</protein>
<dbReference type="AlphaFoldDB" id="A0A368T6N0"/>
<proteinExistence type="predicted"/>
<name>A0A368T6N0_9ACTN</name>